<name>S9S1F1_9RHOB</name>
<protein>
    <submittedName>
        <fullName evidence="1">RepA</fullName>
    </submittedName>
</protein>
<dbReference type="InterPro" id="IPR018777">
    <property type="entry name" value="Replication_initiator_prot_A"/>
</dbReference>
<dbReference type="Proteomes" id="UP000015347">
    <property type="component" value="Unassembled WGS sequence"/>
</dbReference>
<accession>S9S1F1</accession>
<dbReference type="HOGENOM" id="CLU_868482_0_0_5"/>
<dbReference type="STRING" id="1123237.Salmuc_01805"/>
<evidence type="ECO:0000313" key="2">
    <source>
        <dbReference type="Proteomes" id="UP000015347"/>
    </source>
</evidence>
<reference evidence="2" key="1">
    <citation type="journal article" date="2014" name="Stand. Genomic Sci.">
        <title>Genome sequence of the exopolysaccharide-producing Salipiger mucosus type strain (DSM 16094(T)), a moderately halophilic member of the Roseobacter clade.</title>
        <authorList>
            <person name="Riedel T."/>
            <person name="Spring S."/>
            <person name="Fiebig A."/>
            <person name="Petersen J."/>
            <person name="Kyrpides N.C."/>
            <person name="Goker M."/>
            <person name="Klenk H.P."/>
        </authorList>
    </citation>
    <scope>NUCLEOTIDE SEQUENCE [LARGE SCALE GENOMIC DNA]</scope>
    <source>
        <strain evidence="2">DSM 16094</strain>
    </source>
</reference>
<gene>
    <name evidence="1" type="ORF">Salmuc_01805</name>
</gene>
<organism evidence="1 2">
    <name type="scientific">Salipiger mucosus DSM 16094</name>
    <dbReference type="NCBI Taxonomy" id="1123237"/>
    <lineage>
        <taxon>Bacteria</taxon>
        <taxon>Pseudomonadati</taxon>
        <taxon>Pseudomonadota</taxon>
        <taxon>Alphaproteobacteria</taxon>
        <taxon>Rhodobacterales</taxon>
        <taxon>Roseobacteraceae</taxon>
        <taxon>Salipiger</taxon>
    </lineage>
</organism>
<dbReference type="AlphaFoldDB" id="S9S1F1"/>
<dbReference type="Pfam" id="PF10134">
    <property type="entry name" value="RPA"/>
    <property type="match status" value="1"/>
</dbReference>
<keyword evidence="2" id="KW-1185">Reference proteome</keyword>
<sequence>MAGIGNKPLLMVFKFFALATTEQSLVTRAPWDGVSVELRCEPNPKYGLATQFDKHFFMFVISKMAHIKRTCGSTPRKVDVTIGEYLRATNTTSTGYAYDQVRLSIQRLQSMRIYTNIEMNGRGVDEWFSWFQRASMHYETRNVGGKERRCMTSFTIEPCDWIVAALEEDAELLTYAPEYFQLKSAFVQRVYEVARVESEQEIFKISLERLMLQTGFGHDAKAFRKNFRRQVVNSSGTGQTNVPEHAVYAFTAAAPETSVDWSQRVKAEDQWYVFVRNAPQQAVLEKHLDDIPEWEPSLSDYEMRTITPSAEKLKEAVMTS</sequence>
<dbReference type="eggNOG" id="COG5534">
    <property type="taxonomic scope" value="Bacteria"/>
</dbReference>
<evidence type="ECO:0000313" key="1">
    <source>
        <dbReference type="EMBL" id="EPX84030.1"/>
    </source>
</evidence>
<dbReference type="EMBL" id="APVH01000013">
    <property type="protein sequence ID" value="EPX84030.1"/>
    <property type="molecule type" value="Genomic_DNA"/>
</dbReference>
<comment type="caution">
    <text evidence="1">The sequence shown here is derived from an EMBL/GenBank/DDBJ whole genome shotgun (WGS) entry which is preliminary data.</text>
</comment>
<proteinExistence type="predicted"/>